<dbReference type="Pfam" id="PF00474">
    <property type="entry name" value="SSF"/>
    <property type="match status" value="1"/>
</dbReference>
<feature type="transmembrane region" description="Helical" evidence="14">
    <location>
        <begin position="46"/>
        <end position="68"/>
    </location>
</feature>
<evidence type="ECO:0000256" key="13">
    <source>
        <dbReference type="RuleBase" id="RU362091"/>
    </source>
</evidence>
<dbReference type="InterPro" id="IPR050277">
    <property type="entry name" value="Sodium:Solute_Symporter"/>
</dbReference>
<feature type="transmembrane region" description="Helical" evidence="14">
    <location>
        <begin position="159"/>
        <end position="178"/>
    </location>
</feature>
<organism evidence="15 16">
    <name type="scientific">Nannocystis exedens</name>
    <dbReference type="NCBI Taxonomy" id="54"/>
    <lineage>
        <taxon>Bacteria</taxon>
        <taxon>Pseudomonadati</taxon>
        <taxon>Myxococcota</taxon>
        <taxon>Polyangia</taxon>
        <taxon>Nannocystales</taxon>
        <taxon>Nannocystaceae</taxon>
        <taxon>Nannocystis</taxon>
    </lineage>
</organism>
<evidence type="ECO:0000313" key="16">
    <source>
        <dbReference type="Proteomes" id="UP000199400"/>
    </source>
</evidence>
<reference evidence="16" key="1">
    <citation type="submission" date="2016-10" db="EMBL/GenBank/DDBJ databases">
        <authorList>
            <person name="Varghese N."/>
            <person name="Submissions S."/>
        </authorList>
    </citation>
    <scope>NUCLEOTIDE SEQUENCE [LARGE SCALE GENOMIC DNA]</scope>
    <source>
        <strain evidence="16">ATCC 25963</strain>
    </source>
</reference>
<comment type="similarity">
    <text evidence="2 13">Belongs to the sodium:solute symporter (SSF) (TC 2.A.21) family.</text>
</comment>
<dbReference type="GO" id="GO:0015193">
    <property type="term" value="F:L-proline transmembrane transporter activity"/>
    <property type="evidence" value="ECO:0007669"/>
    <property type="project" value="TreeGrafter"/>
</dbReference>
<evidence type="ECO:0000256" key="14">
    <source>
        <dbReference type="SAM" id="Phobius"/>
    </source>
</evidence>
<evidence type="ECO:0000313" key="15">
    <source>
        <dbReference type="EMBL" id="SFE53117.1"/>
    </source>
</evidence>
<keyword evidence="5 14" id="KW-0812">Transmembrane</keyword>
<dbReference type="Gene3D" id="1.20.1730.10">
    <property type="entry name" value="Sodium/glucose cotransporter"/>
    <property type="match status" value="1"/>
</dbReference>
<keyword evidence="11" id="KW-0739">Sodium transport</keyword>
<dbReference type="GO" id="GO:0015824">
    <property type="term" value="P:proline transport"/>
    <property type="evidence" value="ECO:0007669"/>
    <property type="project" value="TreeGrafter"/>
</dbReference>
<proteinExistence type="inferred from homology"/>
<evidence type="ECO:0000256" key="6">
    <source>
        <dbReference type="ARBA" id="ARBA00022847"/>
    </source>
</evidence>
<dbReference type="InterPro" id="IPR001734">
    <property type="entry name" value="Na/solute_symporter"/>
</dbReference>
<keyword evidence="4" id="KW-1003">Cell membrane</keyword>
<dbReference type="RefSeq" id="WP_096326456.1">
    <property type="nucleotide sequence ID" value="NZ_FOMX01000015.1"/>
</dbReference>
<feature type="transmembrane region" description="Helical" evidence="14">
    <location>
        <begin position="277"/>
        <end position="298"/>
    </location>
</feature>
<feature type="transmembrane region" description="Helical" evidence="14">
    <location>
        <begin position="123"/>
        <end position="147"/>
    </location>
</feature>
<feature type="transmembrane region" description="Helical" evidence="14">
    <location>
        <begin position="74"/>
        <end position="95"/>
    </location>
</feature>
<evidence type="ECO:0000256" key="10">
    <source>
        <dbReference type="ARBA" id="ARBA00023136"/>
    </source>
</evidence>
<feature type="transmembrane region" description="Helical" evidence="14">
    <location>
        <begin position="241"/>
        <end position="265"/>
    </location>
</feature>
<evidence type="ECO:0000256" key="7">
    <source>
        <dbReference type="ARBA" id="ARBA00022989"/>
    </source>
</evidence>
<protein>
    <submittedName>
        <fullName evidence="15">Solute:Na+ symporter, SSS family</fullName>
    </submittedName>
</protein>
<comment type="subcellular location">
    <subcellularLocation>
        <location evidence="1">Cell membrane</location>
        <topology evidence="1">Multi-pass membrane protein</topology>
    </subcellularLocation>
</comment>
<evidence type="ECO:0000256" key="2">
    <source>
        <dbReference type="ARBA" id="ARBA00006434"/>
    </source>
</evidence>
<dbReference type="PROSITE" id="PS50283">
    <property type="entry name" value="NA_SOLUT_SYMP_3"/>
    <property type="match status" value="1"/>
</dbReference>
<evidence type="ECO:0000256" key="3">
    <source>
        <dbReference type="ARBA" id="ARBA00022448"/>
    </source>
</evidence>
<dbReference type="GO" id="GO:0005886">
    <property type="term" value="C:plasma membrane"/>
    <property type="evidence" value="ECO:0007669"/>
    <property type="project" value="UniProtKB-SubCell"/>
</dbReference>
<dbReference type="CDD" id="cd10322">
    <property type="entry name" value="SLC5sbd"/>
    <property type="match status" value="1"/>
</dbReference>
<sequence length="487" mass="50383">MSSLAAIGLVVAAYLAVTLVIGAVAYRRTSGTPEDYFLGGRAARTFILFMALFGTNTTPFVLLGIPGLAYHQGVAVFGLNAAIVGFGIPLTFFLIGEPARRAARRLGAITPAELYAERFGSPAVGLALFAAFFLYTLPYMVTAVIGAGLTAEVLTEGHLSFGAASALILGITIAYTTLGGMRATMWTNVFQGATFLGFIVAAFFLIADRLGGLGAAATAVQARAPHLLEKTTAGAFAPGPWASWALAISLTVIAFPHMLVRVFAARDAAALKNVCRLYPFVLVLLWLPAVLFGVWGAAEIPGLQGKASDAVFPLLVARHLGPVLQGMALAGVLAAVMSTLDAQLLTLSSMLTRDVLRRLLPGLAPAREVVAARLFTLALSAAVFVLVLARLASLFDIAAFSFSGYVTLTPTLLLGVRWRRFTAAGAIASIAAGNLALGLAFAGVLPAPFGVLPVAWGLVAAIAGALVGTALSRPPPEPVITRALGPA</sequence>
<feature type="transmembrane region" description="Helical" evidence="14">
    <location>
        <begin position="185"/>
        <end position="207"/>
    </location>
</feature>
<keyword evidence="16" id="KW-1185">Reference proteome</keyword>
<feature type="transmembrane region" description="Helical" evidence="14">
    <location>
        <begin position="6"/>
        <end position="26"/>
    </location>
</feature>
<evidence type="ECO:0000256" key="5">
    <source>
        <dbReference type="ARBA" id="ARBA00022692"/>
    </source>
</evidence>
<accession>A0A1I2BAW1</accession>
<comment type="catalytic activity">
    <reaction evidence="12">
        <text>L-proline(in) + Na(+)(in) = L-proline(out) + Na(+)(out)</text>
        <dbReference type="Rhea" id="RHEA:28967"/>
        <dbReference type="ChEBI" id="CHEBI:29101"/>
        <dbReference type="ChEBI" id="CHEBI:60039"/>
    </reaction>
</comment>
<dbReference type="InterPro" id="IPR038377">
    <property type="entry name" value="Na/Glc_symporter_sf"/>
</dbReference>
<keyword evidence="8" id="KW-0915">Sodium</keyword>
<dbReference type="GO" id="GO:0005298">
    <property type="term" value="F:proline:sodium symporter activity"/>
    <property type="evidence" value="ECO:0007669"/>
    <property type="project" value="TreeGrafter"/>
</dbReference>
<feature type="transmembrane region" description="Helical" evidence="14">
    <location>
        <begin position="369"/>
        <end position="391"/>
    </location>
</feature>
<feature type="transmembrane region" description="Helical" evidence="14">
    <location>
        <begin position="323"/>
        <end position="348"/>
    </location>
</feature>
<dbReference type="OrthoDB" id="9814523at2"/>
<evidence type="ECO:0000256" key="8">
    <source>
        <dbReference type="ARBA" id="ARBA00023053"/>
    </source>
</evidence>
<dbReference type="STRING" id="54.SAMN02745121_04564"/>
<feature type="transmembrane region" description="Helical" evidence="14">
    <location>
        <begin position="397"/>
        <end position="416"/>
    </location>
</feature>
<evidence type="ECO:0000256" key="11">
    <source>
        <dbReference type="ARBA" id="ARBA00023201"/>
    </source>
</evidence>
<dbReference type="AlphaFoldDB" id="A0A1I2BAW1"/>
<keyword evidence="10 14" id="KW-0472">Membrane</keyword>
<name>A0A1I2BAW1_9BACT</name>
<feature type="transmembrane region" description="Helical" evidence="14">
    <location>
        <begin position="451"/>
        <end position="472"/>
    </location>
</feature>
<keyword evidence="3" id="KW-0813">Transport</keyword>
<dbReference type="PANTHER" id="PTHR48086:SF3">
    <property type="entry name" value="SODIUM_PROLINE SYMPORTER"/>
    <property type="match status" value="1"/>
</dbReference>
<evidence type="ECO:0000256" key="4">
    <source>
        <dbReference type="ARBA" id="ARBA00022475"/>
    </source>
</evidence>
<gene>
    <name evidence="15" type="ORF">SAMN02745121_04564</name>
</gene>
<keyword evidence="7 14" id="KW-1133">Transmembrane helix</keyword>
<feature type="transmembrane region" description="Helical" evidence="14">
    <location>
        <begin position="423"/>
        <end position="445"/>
    </location>
</feature>
<keyword evidence="9" id="KW-0406">Ion transport</keyword>
<keyword evidence="6" id="KW-0769">Symport</keyword>
<dbReference type="EMBL" id="FOMX01000015">
    <property type="protein sequence ID" value="SFE53117.1"/>
    <property type="molecule type" value="Genomic_DNA"/>
</dbReference>
<dbReference type="Proteomes" id="UP000199400">
    <property type="component" value="Unassembled WGS sequence"/>
</dbReference>
<dbReference type="PANTHER" id="PTHR48086">
    <property type="entry name" value="SODIUM/PROLINE SYMPORTER-RELATED"/>
    <property type="match status" value="1"/>
</dbReference>
<evidence type="ECO:0000256" key="1">
    <source>
        <dbReference type="ARBA" id="ARBA00004651"/>
    </source>
</evidence>
<evidence type="ECO:0000256" key="9">
    <source>
        <dbReference type="ARBA" id="ARBA00023065"/>
    </source>
</evidence>
<evidence type="ECO:0000256" key="12">
    <source>
        <dbReference type="ARBA" id="ARBA00033708"/>
    </source>
</evidence>